<evidence type="ECO:0000259" key="9">
    <source>
        <dbReference type="PROSITE" id="PS50893"/>
    </source>
</evidence>
<sequence length="533" mass="57707">MMVAVQPSSDETLSEVGDLLSVTGLKKYFGGVKALDGVNFSLKAGEVHALVGENGAGKSTLIKLLSGVFPFDSGNIVLNGTPYSPANPHTAKAHGVQVVHQEFNLLDHLSVAENISIEAMPKTRFGLLDRPEMNRRARVALDAIGLSDVDVRATVQSLGIAHRQLIEIARALQSESTILILDEPTATLTERETKRLFEIVQSIKAKGVTIVFVSHHLNEVFAICDRVTIFRNGKTITTENIVDTTPSGVVRHMVGRKLAEEMEHGVEPHARGDIALSLKNFCVAQNPHNTGVSFDLHYGEVLGIAGLVGAGRTELLRGIFGIDPVISGSLERDATPLTFKGPRDAIAAGIGFVTEDRKDEGLILDMPIAANISLANMRNVSASGLLRFFKEKQQAREGGKRLKLKYGKISDPASSLSGGNQQKVVLAKWLALNPKILILDEPTRGVDVGAKAEIYAILKSLVREGIALLIVSSEMPELMTLSDRILVLSDHQVKGELDRPDFSEENILKLAYGQNTNTAEHLNSQNTYTEGRS</sequence>
<protein>
    <submittedName>
        <fullName evidence="10">Sugar ABC transporter ATP-binding protein</fullName>
    </submittedName>
</protein>
<feature type="domain" description="ABC transporter" evidence="9">
    <location>
        <begin position="269"/>
        <end position="515"/>
    </location>
</feature>
<keyword evidence="11" id="KW-1185">Reference proteome</keyword>
<evidence type="ECO:0000256" key="7">
    <source>
        <dbReference type="ARBA" id="ARBA00022967"/>
    </source>
</evidence>
<organism evidence="10 11">
    <name type="scientific">Kiloniella antarctica</name>
    <dbReference type="NCBI Taxonomy" id="1550907"/>
    <lineage>
        <taxon>Bacteria</taxon>
        <taxon>Pseudomonadati</taxon>
        <taxon>Pseudomonadota</taxon>
        <taxon>Alphaproteobacteria</taxon>
        <taxon>Rhodospirillales</taxon>
        <taxon>Kiloniellaceae</taxon>
        <taxon>Kiloniella</taxon>
    </lineage>
</organism>
<reference evidence="11" key="1">
    <citation type="journal article" date="2019" name="Int. J. Syst. Evol. Microbiol.">
        <title>The Global Catalogue of Microorganisms (GCM) 10K type strain sequencing project: providing services to taxonomists for standard genome sequencing and annotation.</title>
        <authorList>
            <consortium name="The Broad Institute Genomics Platform"/>
            <consortium name="The Broad Institute Genome Sequencing Center for Infectious Disease"/>
            <person name="Wu L."/>
            <person name="Ma J."/>
        </authorList>
    </citation>
    <scope>NUCLEOTIDE SEQUENCE [LARGE SCALE GENOMIC DNA]</scope>
    <source>
        <strain evidence="11">CGMCC 4.7192</strain>
    </source>
</reference>
<comment type="caution">
    <text evidence="10">The sequence shown here is derived from an EMBL/GenBank/DDBJ whole genome shotgun (WGS) entry which is preliminary data.</text>
</comment>
<dbReference type="PANTHER" id="PTHR43790">
    <property type="entry name" value="CARBOHYDRATE TRANSPORT ATP-BINDING PROTEIN MG119-RELATED"/>
    <property type="match status" value="1"/>
</dbReference>
<evidence type="ECO:0000256" key="5">
    <source>
        <dbReference type="ARBA" id="ARBA00022741"/>
    </source>
</evidence>
<keyword evidence="3" id="KW-0762">Sugar transport</keyword>
<evidence type="ECO:0000256" key="2">
    <source>
        <dbReference type="ARBA" id="ARBA00022475"/>
    </source>
</evidence>
<proteinExistence type="predicted"/>
<dbReference type="InterPro" id="IPR017871">
    <property type="entry name" value="ABC_transporter-like_CS"/>
</dbReference>
<dbReference type="CDD" id="cd03215">
    <property type="entry name" value="ABC_Carb_Monos_II"/>
    <property type="match status" value="1"/>
</dbReference>
<dbReference type="Proteomes" id="UP001597294">
    <property type="component" value="Unassembled WGS sequence"/>
</dbReference>
<dbReference type="PROSITE" id="PS00211">
    <property type="entry name" value="ABC_TRANSPORTER_1"/>
    <property type="match status" value="1"/>
</dbReference>
<evidence type="ECO:0000313" key="10">
    <source>
        <dbReference type="EMBL" id="MFD2205880.1"/>
    </source>
</evidence>
<dbReference type="Pfam" id="PF00005">
    <property type="entry name" value="ABC_tran"/>
    <property type="match status" value="2"/>
</dbReference>
<evidence type="ECO:0000313" key="11">
    <source>
        <dbReference type="Proteomes" id="UP001597294"/>
    </source>
</evidence>
<dbReference type="CDD" id="cd03216">
    <property type="entry name" value="ABC_Carb_Monos_I"/>
    <property type="match status" value="1"/>
</dbReference>
<keyword evidence="4" id="KW-0677">Repeat</keyword>
<accession>A0ABW5BMB5</accession>
<name>A0ABW5BMB5_9PROT</name>
<keyword evidence="5" id="KW-0547">Nucleotide-binding</keyword>
<dbReference type="SUPFAM" id="SSF52540">
    <property type="entry name" value="P-loop containing nucleoside triphosphate hydrolases"/>
    <property type="match status" value="2"/>
</dbReference>
<dbReference type="InterPro" id="IPR003593">
    <property type="entry name" value="AAA+_ATPase"/>
</dbReference>
<evidence type="ECO:0000256" key="3">
    <source>
        <dbReference type="ARBA" id="ARBA00022597"/>
    </source>
</evidence>
<dbReference type="InterPro" id="IPR027417">
    <property type="entry name" value="P-loop_NTPase"/>
</dbReference>
<dbReference type="PANTHER" id="PTHR43790:SF3">
    <property type="entry name" value="D-ALLOSE IMPORT ATP-BINDING PROTEIN ALSA-RELATED"/>
    <property type="match status" value="1"/>
</dbReference>
<dbReference type="EMBL" id="JBHUII010000004">
    <property type="protein sequence ID" value="MFD2205880.1"/>
    <property type="molecule type" value="Genomic_DNA"/>
</dbReference>
<gene>
    <name evidence="10" type="ORF">ACFSKO_09670</name>
</gene>
<keyword evidence="7" id="KW-1278">Translocase</keyword>
<dbReference type="InterPro" id="IPR050107">
    <property type="entry name" value="ABC_carbohydrate_import_ATPase"/>
</dbReference>
<keyword evidence="8" id="KW-0472">Membrane</keyword>
<evidence type="ECO:0000256" key="8">
    <source>
        <dbReference type="ARBA" id="ARBA00023136"/>
    </source>
</evidence>
<evidence type="ECO:0000256" key="6">
    <source>
        <dbReference type="ARBA" id="ARBA00022840"/>
    </source>
</evidence>
<evidence type="ECO:0000256" key="1">
    <source>
        <dbReference type="ARBA" id="ARBA00022448"/>
    </source>
</evidence>
<feature type="domain" description="ABC transporter" evidence="9">
    <location>
        <begin position="20"/>
        <end position="257"/>
    </location>
</feature>
<dbReference type="Gene3D" id="3.40.50.300">
    <property type="entry name" value="P-loop containing nucleotide triphosphate hydrolases"/>
    <property type="match status" value="2"/>
</dbReference>
<evidence type="ECO:0000256" key="4">
    <source>
        <dbReference type="ARBA" id="ARBA00022737"/>
    </source>
</evidence>
<keyword evidence="6 10" id="KW-0067">ATP-binding</keyword>
<dbReference type="GO" id="GO:0005524">
    <property type="term" value="F:ATP binding"/>
    <property type="evidence" value="ECO:0007669"/>
    <property type="project" value="UniProtKB-KW"/>
</dbReference>
<keyword evidence="1" id="KW-0813">Transport</keyword>
<dbReference type="PROSITE" id="PS50893">
    <property type="entry name" value="ABC_TRANSPORTER_2"/>
    <property type="match status" value="2"/>
</dbReference>
<dbReference type="SMART" id="SM00382">
    <property type="entry name" value="AAA"/>
    <property type="match status" value="2"/>
</dbReference>
<dbReference type="InterPro" id="IPR003439">
    <property type="entry name" value="ABC_transporter-like_ATP-bd"/>
</dbReference>
<keyword evidence="2" id="KW-1003">Cell membrane</keyword>